<accession>A0A2P2PAH1</accession>
<evidence type="ECO:0000313" key="1">
    <source>
        <dbReference type="EMBL" id="MBX51699.1"/>
    </source>
</evidence>
<dbReference type="EMBL" id="GGEC01071215">
    <property type="protein sequence ID" value="MBX51699.1"/>
    <property type="molecule type" value="Transcribed_RNA"/>
</dbReference>
<dbReference type="AlphaFoldDB" id="A0A2P2PAH1"/>
<organism evidence="1">
    <name type="scientific">Rhizophora mucronata</name>
    <name type="common">Asiatic mangrove</name>
    <dbReference type="NCBI Taxonomy" id="61149"/>
    <lineage>
        <taxon>Eukaryota</taxon>
        <taxon>Viridiplantae</taxon>
        <taxon>Streptophyta</taxon>
        <taxon>Embryophyta</taxon>
        <taxon>Tracheophyta</taxon>
        <taxon>Spermatophyta</taxon>
        <taxon>Magnoliopsida</taxon>
        <taxon>eudicotyledons</taxon>
        <taxon>Gunneridae</taxon>
        <taxon>Pentapetalae</taxon>
        <taxon>rosids</taxon>
        <taxon>fabids</taxon>
        <taxon>Malpighiales</taxon>
        <taxon>Rhizophoraceae</taxon>
        <taxon>Rhizophora</taxon>
    </lineage>
</organism>
<protein>
    <submittedName>
        <fullName evidence="1">Uncharacterized protein</fullName>
    </submittedName>
</protein>
<name>A0A2P2PAH1_RHIMU</name>
<reference evidence="1" key="1">
    <citation type="submission" date="2018-02" db="EMBL/GenBank/DDBJ databases">
        <title>Rhizophora mucronata_Transcriptome.</title>
        <authorList>
            <person name="Meera S.P."/>
            <person name="Sreeshan A."/>
            <person name="Augustine A."/>
        </authorList>
    </citation>
    <scope>NUCLEOTIDE SEQUENCE</scope>
    <source>
        <tissue evidence="1">Leaf</tissue>
    </source>
</reference>
<proteinExistence type="predicted"/>
<sequence>MTNKRWNLFVRNMSYKSRAENLYQKVKRMLLMA</sequence>